<dbReference type="RefSeq" id="WP_346759539.1">
    <property type="nucleotide sequence ID" value="NZ_JAUJEB010000004.1"/>
</dbReference>
<protein>
    <submittedName>
        <fullName evidence="2">Acyl carrier protein</fullName>
    </submittedName>
</protein>
<dbReference type="EMBL" id="JAUJEB010000004">
    <property type="protein sequence ID" value="MDN5214204.1"/>
    <property type="molecule type" value="Genomic_DNA"/>
</dbReference>
<gene>
    <name evidence="2" type="ORF">QQ020_19155</name>
</gene>
<reference evidence="2" key="1">
    <citation type="submission" date="2023-06" db="EMBL/GenBank/DDBJ databases">
        <title>Genomic of Agaribacillus aureum.</title>
        <authorList>
            <person name="Wang G."/>
        </authorList>
    </citation>
    <scope>NUCLEOTIDE SEQUENCE</scope>
    <source>
        <strain evidence="2">BMA12</strain>
    </source>
</reference>
<name>A0ABT8L8W8_9BACT</name>
<feature type="domain" description="Carrier" evidence="1">
    <location>
        <begin position="1"/>
        <end position="80"/>
    </location>
</feature>
<organism evidence="2 3">
    <name type="scientific">Agaribacillus aureus</name>
    <dbReference type="NCBI Taxonomy" id="3051825"/>
    <lineage>
        <taxon>Bacteria</taxon>
        <taxon>Pseudomonadati</taxon>
        <taxon>Bacteroidota</taxon>
        <taxon>Cytophagia</taxon>
        <taxon>Cytophagales</taxon>
        <taxon>Splendidivirgaceae</taxon>
        <taxon>Agaribacillus</taxon>
    </lineage>
</organism>
<evidence type="ECO:0000259" key="1">
    <source>
        <dbReference type="PROSITE" id="PS50075"/>
    </source>
</evidence>
<dbReference type="Gene3D" id="1.10.1200.10">
    <property type="entry name" value="ACP-like"/>
    <property type="match status" value="1"/>
</dbReference>
<sequence>MEIKESIRNYIKTELVNNKDHQALSDSDQLIESGVIDSLGIMKLIGFLEDNMSVQIDDMELVPENFSSIDAITSLVEKKIA</sequence>
<keyword evidence="3" id="KW-1185">Reference proteome</keyword>
<dbReference type="SUPFAM" id="SSF47336">
    <property type="entry name" value="ACP-like"/>
    <property type="match status" value="1"/>
</dbReference>
<evidence type="ECO:0000313" key="3">
    <source>
        <dbReference type="Proteomes" id="UP001172083"/>
    </source>
</evidence>
<evidence type="ECO:0000313" key="2">
    <source>
        <dbReference type="EMBL" id="MDN5214204.1"/>
    </source>
</evidence>
<comment type="caution">
    <text evidence="2">The sequence shown here is derived from an EMBL/GenBank/DDBJ whole genome shotgun (WGS) entry which is preliminary data.</text>
</comment>
<proteinExistence type="predicted"/>
<dbReference type="Pfam" id="PF00550">
    <property type="entry name" value="PP-binding"/>
    <property type="match status" value="1"/>
</dbReference>
<accession>A0ABT8L8W8</accession>
<dbReference type="Proteomes" id="UP001172083">
    <property type="component" value="Unassembled WGS sequence"/>
</dbReference>
<dbReference type="InterPro" id="IPR036736">
    <property type="entry name" value="ACP-like_sf"/>
</dbReference>
<dbReference type="InterPro" id="IPR009081">
    <property type="entry name" value="PP-bd_ACP"/>
</dbReference>
<dbReference type="PROSITE" id="PS50075">
    <property type="entry name" value="CARRIER"/>
    <property type="match status" value="1"/>
</dbReference>